<protein>
    <submittedName>
        <fullName evidence="4">16S rRNA (Guanine(966)-N(2))-methyltransferase RsmD</fullName>
        <ecNumber evidence="4">2.1.1.171</ecNumber>
    </submittedName>
</protein>
<proteinExistence type="predicted"/>
<dbReference type="GO" id="GO:0052913">
    <property type="term" value="F:16S rRNA (guanine(966)-N(2))-methyltransferase activity"/>
    <property type="evidence" value="ECO:0007669"/>
    <property type="project" value="UniProtKB-EC"/>
</dbReference>
<evidence type="ECO:0000313" key="4">
    <source>
        <dbReference type="EMBL" id="RRR19485.1"/>
    </source>
</evidence>
<gene>
    <name evidence="4" type="primary">rsmD</name>
    <name evidence="4" type="ORF">DS079_04265</name>
</gene>
<dbReference type="Proteomes" id="UP000274327">
    <property type="component" value="Unassembled WGS sequence"/>
</dbReference>
<dbReference type="Pfam" id="PF03602">
    <property type="entry name" value="Cons_hypoth95"/>
    <property type="match status" value="1"/>
</dbReference>
<dbReference type="AlphaFoldDB" id="A0A3R8RS03"/>
<reference evidence="4 5" key="1">
    <citation type="submission" date="2018-07" db="EMBL/GenBank/DDBJ databases">
        <title>Brachybacteriurn paraconglorneratum KCTC 9916.</title>
        <authorList>
            <person name="Li Y."/>
        </authorList>
    </citation>
    <scope>NUCLEOTIDE SEQUENCE [LARGE SCALE GENOMIC DNA]</scope>
    <source>
        <strain evidence="4 5">KCTC 9916</strain>
    </source>
</reference>
<feature type="compositionally biased region" description="Acidic residues" evidence="3">
    <location>
        <begin position="195"/>
        <end position="207"/>
    </location>
</feature>
<accession>A0A3R8RS03</accession>
<keyword evidence="2 4" id="KW-0808">Transferase</keyword>
<dbReference type="InterPro" id="IPR029063">
    <property type="entry name" value="SAM-dependent_MTases_sf"/>
</dbReference>
<evidence type="ECO:0000256" key="3">
    <source>
        <dbReference type="SAM" id="MobiDB-lite"/>
    </source>
</evidence>
<dbReference type="InterPro" id="IPR004398">
    <property type="entry name" value="RNA_MeTrfase_RsmD"/>
</dbReference>
<dbReference type="PIRSF" id="PIRSF004553">
    <property type="entry name" value="CHP00095"/>
    <property type="match status" value="1"/>
</dbReference>
<keyword evidence="1 4" id="KW-0489">Methyltransferase</keyword>
<dbReference type="PANTHER" id="PTHR43542:SF1">
    <property type="entry name" value="METHYLTRANSFERASE"/>
    <property type="match status" value="1"/>
</dbReference>
<evidence type="ECO:0000256" key="2">
    <source>
        <dbReference type="ARBA" id="ARBA00022679"/>
    </source>
</evidence>
<dbReference type="CDD" id="cd02440">
    <property type="entry name" value="AdoMet_MTases"/>
    <property type="match status" value="1"/>
</dbReference>
<feature type="region of interest" description="Disordered" evidence="3">
    <location>
        <begin position="171"/>
        <end position="215"/>
    </location>
</feature>
<evidence type="ECO:0000313" key="5">
    <source>
        <dbReference type="Proteomes" id="UP000274327"/>
    </source>
</evidence>
<dbReference type="EC" id="2.1.1.171" evidence="4"/>
<dbReference type="NCBIfam" id="TIGR00095">
    <property type="entry name" value="16S rRNA (guanine(966)-N(2))-methyltransferase RsmD"/>
    <property type="match status" value="1"/>
</dbReference>
<dbReference type="Gene3D" id="3.40.50.150">
    <property type="entry name" value="Vaccinia Virus protein VP39"/>
    <property type="match status" value="1"/>
</dbReference>
<dbReference type="PANTHER" id="PTHR43542">
    <property type="entry name" value="METHYLTRANSFERASE"/>
    <property type="match status" value="1"/>
</dbReference>
<keyword evidence="5" id="KW-1185">Reference proteome</keyword>
<comment type="caution">
    <text evidence="4">The sequence shown here is derived from an EMBL/GenBank/DDBJ whole genome shotgun (WGS) entry which is preliminary data.</text>
</comment>
<organism evidence="4 5">
    <name type="scientific">Brachybacterium paraconglomeratum</name>
    <dbReference type="NCBI Taxonomy" id="173362"/>
    <lineage>
        <taxon>Bacteria</taxon>
        <taxon>Bacillati</taxon>
        <taxon>Actinomycetota</taxon>
        <taxon>Actinomycetes</taxon>
        <taxon>Micrococcales</taxon>
        <taxon>Dermabacteraceae</taxon>
        <taxon>Brachybacterium</taxon>
    </lineage>
</organism>
<dbReference type="SUPFAM" id="SSF53335">
    <property type="entry name" value="S-adenosyl-L-methionine-dependent methyltransferases"/>
    <property type="match status" value="1"/>
</dbReference>
<evidence type="ECO:0000256" key="1">
    <source>
        <dbReference type="ARBA" id="ARBA00022603"/>
    </source>
</evidence>
<dbReference type="EMBL" id="QOCI01000002">
    <property type="protein sequence ID" value="RRR19485.1"/>
    <property type="molecule type" value="Genomic_DNA"/>
</dbReference>
<name>A0A3R8RS03_9MICO</name>
<sequence length="215" mass="22293">MPTPTWRGADMPRIISGALGGRTIPGPPGKGTRPTSDRVREALFSRLDGWGALAGARVLDLYAGTGALALESLSRGAAHAVLVEVHGPTARQLRRTAADLGLAAQVDVRAGKARAVAAGLAGHGATLVFLDPPYDVSTEELEQLLVTLRPALTDDALVVLERSSRSRPLEWPDGWAGDGTKSYGETVLQFGGPLVEDESAGDEDEPAADGAPAAD</sequence>